<keyword evidence="2" id="KW-1185">Reference proteome</keyword>
<dbReference type="GO" id="GO:2000031">
    <property type="term" value="P:regulation of salicylic acid mediated signaling pathway"/>
    <property type="evidence" value="ECO:0007669"/>
    <property type="project" value="InterPro"/>
</dbReference>
<sequence>MGEGIAERALNSLGKGFDLTSDFRLKFCKGDERLVLLNETEKRELTVPGFGTIKDVSGDIKCDKGDCTRYQSDILTFNQVRHSFHQTLCGQSVKNEIENENVEIWLLGL</sequence>
<dbReference type="AlphaFoldDB" id="A0AAQ3PEW7"/>
<name>A0AAQ3PEW7_VIGMU</name>
<organism evidence="1 2">
    <name type="scientific">Vigna mungo</name>
    <name type="common">Black gram</name>
    <name type="synonym">Phaseolus mungo</name>
    <dbReference type="NCBI Taxonomy" id="3915"/>
    <lineage>
        <taxon>Eukaryota</taxon>
        <taxon>Viridiplantae</taxon>
        <taxon>Streptophyta</taxon>
        <taxon>Embryophyta</taxon>
        <taxon>Tracheophyta</taxon>
        <taxon>Spermatophyta</taxon>
        <taxon>Magnoliopsida</taxon>
        <taxon>eudicotyledons</taxon>
        <taxon>Gunneridae</taxon>
        <taxon>Pentapetalae</taxon>
        <taxon>rosids</taxon>
        <taxon>fabids</taxon>
        <taxon>Fabales</taxon>
        <taxon>Fabaceae</taxon>
        <taxon>Papilionoideae</taxon>
        <taxon>50 kb inversion clade</taxon>
        <taxon>NPAAA clade</taxon>
        <taxon>indigoferoid/millettioid clade</taxon>
        <taxon>Phaseoleae</taxon>
        <taxon>Vigna</taxon>
    </lineage>
</organism>
<dbReference type="EMBL" id="CP144700">
    <property type="protein sequence ID" value="WVZ25358.1"/>
    <property type="molecule type" value="Genomic_DNA"/>
</dbReference>
<gene>
    <name evidence="1" type="ORF">V8G54_003902</name>
</gene>
<dbReference type="Proteomes" id="UP001374535">
    <property type="component" value="Chromosome 1"/>
</dbReference>
<dbReference type="GO" id="GO:0005886">
    <property type="term" value="C:plasma membrane"/>
    <property type="evidence" value="ECO:0007669"/>
    <property type="project" value="TreeGrafter"/>
</dbReference>
<reference evidence="1 2" key="1">
    <citation type="journal article" date="2023" name="Life. Sci Alliance">
        <title>Evolutionary insights into 3D genome organization and epigenetic landscape of Vigna mungo.</title>
        <authorList>
            <person name="Junaid A."/>
            <person name="Singh B."/>
            <person name="Bhatia S."/>
        </authorList>
    </citation>
    <scope>NUCLEOTIDE SEQUENCE [LARGE SCALE GENOMIC DNA]</scope>
    <source>
        <strain evidence="1">Urdbean</strain>
    </source>
</reference>
<dbReference type="PANTHER" id="PTHR33199">
    <property type="entry name" value="MACPF DOMAIN-CONTAINING PROTEIN CAD1"/>
    <property type="match status" value="1"/>
</dbReference>
<evidence type="ECO:0000313" key="1">
    <source>
        <dbReference type="EMBL" id="WVZ25358.1"/>
    </source>
</evidence>
<dbReference type="PANTHER" id="PTHR33199:SF4">
    <property type="entry name" value="OS02G0736300 PROTEIN"/>
    <property type="match status" value="1"/>
</dbReference>
<proteinExistence type="predicted"/>
<evidence type="ECO:0000313" key="2">
    <source>
        <dbReference type="Proteomes" id="UP001374535"/>
    </source>
</evidence>
<dbReference type="InterPro" id="IPR044663">
    <property type="entry name" value="CAD1/NSL1-like"/>
</dbReference>
<accession>A0AAQ3PEW7</accession>
<protein>
    <submittedName>
        <fullName evidence="1">Uncharacterized protein</fullName>
    </submittedName>
</protein>
<dbReference type="GO" id="GO:0009626">
    <property type="term" value="P:plant-type hypersensitive response"/>
    <property type="evidence" value="ECO:0007669"/>
    <property type="project" value="TreeGrafter"/>
</dbReference>